<name>A0A1E1XR14_AMBSC</name>
<dbReference type="EMBL" id="GFAA01001686">
    <property type="protein sequence ID" value="JAU01749.1"/>
    <property type="molecule type" value="mRNA"/>
</dbReference>
<accession>A0A1E1XR14</accession>
<feature type="non-terminal residue" evidence="1">
    <location>
        <position position="1"/>
    </location>
</feature>
<keyword evidence="1" id="KW-0675">Receptor</keyword>
<dbReference type="AlphaFoldDB" id="A0A1E1XR14"/>
<organism evidence="1">
    <name type="scientific">Amblyomma sculptum</name>
    <name type="common">Tick</name>
    <dbReference type="NCBI Taxonomy" id="1581419"/>
    <lineage>
        <taxon>Eukaryota</taxon>
        <taxon>Metazoa</taxon>
        <taxon>Ecdysozoa</taxon>
        <taxon>Arthropoda</taxon>
        <taxon>Chelicerata</taxon>
        <taxon>Arachnida</taxon>
        <taxon>Acari</taxon>
        <taxon>Parasitiformes</taxon>
        <taxon>Ixodida</taxon>
        <taxon>Ixodoidea</taxon>
        <taxon>Ixodidae</taxon>
        <taxon>Amblyomminae</taxon>
        <taxon>Amblyomma</taxon>
    </lineage>
</organism>
<dbReference type="Gene3D" id="2.60.210.10">
    <property type="entry name" value="Apoptosis, Tumor Necrosis Factor Receptor Associated Protein 2, Chain A"/>
    <property type="match status" value="1"/>
</dbReference>
<proteinExistence type="evidence at transcript level"/>
<reference evidence="1" key="1">
    <citation type="submission" date="2016-09" db="EMBL/GenBank/DDBJ databases">
        <authorList>
            <person name="Capua I."/>
            <person name="De Benedictis P."/>
            <person name="Joannis T."/>
            <person name="Lombin L.H."/>
            <person name="Cattoli G."/>
        </authorList>
    </citation>
    <scope>NUCLEOTIDE SEQUENCE</scope>
</reference>
<evidence type="ECO:0000313" key="1">
    <source>
        <dbReference type="EMBL" id="JAU01749.1"/>
    </source>
</evidence>
<protein>
    <submittedName>
        <fullName evidence="1">Putative tumor necrosis factor receptor-associated factor</fullName>
    </submittedName>
</protein>
<sequence>DGQPSYHYGYLVVPRLCFDGVSVWLRVYIIEGLFDKFLKWPMDKTVKLVFIHPCDCTAQVTLRSPLSPLPINPLPKFGKNVIFVGYSFNDVKIDELNERGLIENNKLHLRLQFES</sequence>
<reference evidence="1" key="2">
    <citation type="journal article" date="2017" name="Front. Cell. Infect. Microbiol.">
        <title>Analysis of the Salivary Gland Transcriptome of Unfed and Partially Fed Amblyomma sculptum Ticks and Descriptive Proteome of the Saliva.</title>
        <authorList>
            <person name="Esteves E."/>
            <person name="Maruyama S.R."/>
            <person name="Kawahara R."/>
            <person name="Fujita A."/>
            <person name="Martins L.A."/>
            <person name="Righi A.A."/>
            <person name="Costa F.B."/>
            <person name="Palmisano G."/>
            <person name="Labruna M.B."/>
            <person name="Sa-Nunes A."/>
            <person name="Ribeiro J.M.C."/>
            <person name="Fogaca A.C."/>
        </authorList>
    </citation>
    <scope>NUCLEOTIDE SEQUENCE</scope>
</reference>
<dbReference type="InterPro" id="IPR008974">
    <property type="entry name" value="TRAF-like"/>
</dbReference>